<dbReference type="Proteomes" id="UP000095464">
    <property type="component" value="Unassembled WGS sequence"/>
</dbReference>
<comment type="caution">
    <text evidence="2">The sequence shown here is derived from an EMBL/GenBank/DDBJ whole genome shotgun (WGS) entry which is preliminary data.</text>
</comment>
<dbReference type="OrthoDB" id="2405780at2"/>
<dbReference type="KEGG" id="seqo:SE1039_06510"/>
<feature type="transmembrane region" description="Helical" evidence="1">
    <location>
        <begin position="50"/>
        <end position="67"/>
    </location>
</feature>
<reference evidence="3" key="2">
    <citation type="submission" date="2015-11" db="EMBL/GenBank/DDBJ databases">
        <authorList>
            <person name="Wolfe B.E."/>
        </authorList>
    </citation>
    <scope>NUCLEOTIDE SEQUENCE</scope>
    <source>
        <strain evidence="3">738_7</strain>
    </source>
</reference>
<name>A0A1B1G520_9STAP</name>
<dbReference type="eggNOG" id="ENOG503030X">
    <property type="taxonomic scope" value="Bacteria"/>
</dbReference>
<keyword evidence="1" id="KW-0812">Transmembrane</keyword>
<dbReference type="RefSeq" id="WP_002508205.1">
    <property type="nucleotide sequence ID" value="NZ_CP013114.1"/>
</dbReference>
<reference evidence="4" key="1">
    <citation type="submission" date="2015-11" db="EMBL/GenBank/DDBJ databases">
        <title>Genomic diversity of Staphylococcus saprophyticus strains from urinary tract infections, animal surfaces, and fermented foods.</title>
        <authorList>
            <person name="Wolfe B.E."/>
        </authorList>
    </citation>
    <scope>NUCLEOTIDE SEQUENCE [LARGE SCALE GENOMIC DNA]</scope>
    <source>
        <strain evidence="4">738_7</strain>
    </source>
</reference>
<protein>
    <submittedName>
        <fullName evidence="2">Uncharacterized protein</fullName>
    </submittedName>
</protein>
<organism evidence="2 5">
    <name type="scientific">Staphylococcus equorum</name>
    <dbReference type="NCBI Taxonomy" id="246432"/>
    <lineage>
        <taxon>Bacteria</taxon>
        <taxon>Bacillati</taxon>
        <taxon>Bacillota</taxon>
        <taxon>Bacilli</taxon>
        <taxon>Bacillales</taxon>
        <taxon>Staphylococcaceae</taxon>
        <taxon>Staphylococcus</taxon>
    </lineage>
</organism>
<dbReference type="GeneID" id="69846452"/>
<evidence type="ECO:0000313" key="4">
    <source>
        <dbReference type="Proteomes" id="UP000095464"/>
    </source>
</evidence>
<keyword evidence="1" id="KW-1133">Transmembrane helix</keyword>
<evidence type="ECO:0000313" key="2">
    <source>
        <dbReference type="EMBL" id="MDG0846498.1"/>
    </source>
</evidence>
<evidence type="ECO:0000256" key="1">
    <source>
        <dbReference type="SAM" id="Phobius"/>
    </source>
</evidence>
<reference evidence="2" key="3">
    <citation type="submission" date="2022-05" db="EMBL/GenBank/DDBJ databases">
        <title>Comparative genomics of Staphylococcus equorum isolates.</title>
        <authorList>
            <person name="Luelf R.H."/>
        </authorList>
    </citation>
    <scope>NUCLEOTIDE SEQUENCE</scope>
    <source>
        <strain evidence="2">TMW 2.2497</strain>
    </source>
</reference>
<evidence type="ECO:0000313" key="5">
    <source>
        <dbReference type="Proteomes" id="UP001152422"/>
    </source>
</evidence>
<dbReference type="Proteomes" id="UP001152422">
    <property type="component" value="Unassembled WGS sequence"/>
</dbReference>
<dbReference type="AlphaFoldDB" id="A0A1B1G520"/>
<keyword evidence="1" id="KW-0472">Membrane</keyword>
<evidence type="ECO:0000313" key="3">
    <source>
        <dbReference type="EMBL" id="OEK52673.1"/>
    </source>
</evidence>
<accession>A0A1B1G520</accession>
<dbReference type="EMBL" id="JAMBQA010000004">
    <property type="protein sequence ID" value="MDG0846498.1"/>
    <property type="molecule type" value="Genomic_DNA"/>
</dbReference>
<keyword evidence="5" id="KW-1185">Reference proteome</keyword>
<feature type="transmembrane region" description="Helical" evidence="1">
    <location>
        <begin position="6"/>
        <end position="24"/>
    </location>
</feature>
<dbReference type="EMBL" id="LNPX01000048">
    <property type="protein sequence ID" value="OEK52673.1"/>
    <property type="molecule type" value="Genomic_DNA"/>
</dbReference>
<sequence length="69" mass="8234">MNILIAIILSLVFAFLGTMPFLFVNTRLHENVNHSSEEVRHEKRRAYKRFIYFFILGIAMLTIYHFLTD</sequence>
<proteinExistence type="predicted"/>
<gene>
    <name evidence="3" type="ORF">ASS94_11400</name>
    <name evidence="2" type="ORF">M4L89_09715</name>
</gene>